<organism evidence="8 9">
    <name type="scientific">Pseudovibrio axinellae</name>
    <dbReference type="NCBI Taxonomy" id="989403"/>
    <lineage>
        <taxon>Bacteria</taxon>
        <taxon>Pseudomonadati</taxon>
        <taxon>Pseudomonadota</taxon>
        <taxon>Alphaproteobacteria</taxon>
        <taxon>Hyphomicrobiales</taxon>
        <taxon>Stappiaceae</taxon>
        <taxon>Pseudovibrio</taxon>
    </lineage>
</organism>
<dbReference type="PANTHER" id="PTHR18895">
    <property type="entry name" value="HEMK METHYLTRANSFERASE"/>
    <property type="match status" value="1"/>
</dbReference>
<dbReference type="HAMAP" id="MF_02126">
    <property type="entry name" value="RF_methyltr_PrmC"/>
    <property type="match status" value="1"/>
</dbReference>
<dbReference type="NCBIfam" id="TIGR03534">
    <property type="entry name" value="RF_mod_PrmC"/>
    <property type="match status" value="1"/>
</dbReference>
<dbReference type="InterPro" id="IPR040758">
    <property type="entry name" value="PrmC_N"/>
</dbReference>
<dbReference type="Proteomes" id="UP000076577">
    <property type="component" value="Unassembled WGS sequence"/>
</dbReference>
<dbReference type="PANTHER" id="PTHR18895:SF74">
    <property type="entry name" value="MTRF1L RELEASE FACTOR GLUTAMINE METHYLTRANSFERASE"/>
    <property type="match status" value="1"/>
</dbReference>
<dbReference type="PROSITE" id="PS00092">
    <property type="entry name" value="N6_MTASE"/>
    <property type="match status" value="1"/>
</dbReference>
<dbReference type="InterPro" id="IPR002052">
    <property type="entry name" value="DNA_methylase_N6_adenine_CS"/>
</dbReference>
<dbReference type="EC" id="2.1.1.297" evidence="5"/>
<dbReference type="EMBL" id="LMCB01000047">
    <property type="protein sequence ID" value="KZL16566.1"/>
    <property type="molecule type" value="Genomic_DNA"/>
</dbReference>
<evidence type="ECO:0000256" key="3">
    <source>
        <dbReference type="ARBA" id="ARBA00022691"/>
    </source>
</evidence>
<gene>
    <name evidence="5 8" type="primary">prmC</name>
    <name evidence="8" type="ORF">PsAD2_03440</name>
</gene>
<dbReference type="GO" id="GO:0003676">
    <property type="term" value="F:nucleic acid binding"/>
    <property type="evidence" value="ECO:0007669"/>
    <property type="project" value="InterPro"/>
</dbReference>
<dbReference type="CDD" id="cd02440">
    <property type="entry name" value="AdoMet_MTases"/>
    <property type="match status" value="1"/>
</dbReference>
<keyword evidence="2 5" id="KW-0808">Transferase</keyword>
<evidence type="ECO:0000256" key="1">
    <source>
        <dbReference type="ARBA" id="ARBA00022603"/>
    </source>
</evidence>
<dbReference type="PATRIC" id="fig|989403.3.peg.3706"/>
<feature type="binding site" evidence="5">
    <location>
        <position position="200"/>
    </location>
    <ligand>
        <name>S-adenosyl-L-methionine</name>
        <dbReference type="ChEBI" id="CHEBI:59789"/>
    </ligand>
</feature>
<dbReference type="InterPro" id="IPR007848">
    <property type="entry name" value="Small_mtfrase_dom"/>
</dbReference>
<dbReference type="Gene3D" id="3.40.50.150">
    <property type="entry name" value="Vaccinia Virus protein VP39"/>
    <property type="match status" value="1"/>
</dbReference>
<name>A0A165WIL7_9HYPH</name>
<feature type="binding site" evidence="5">
    <location>
        <begin position="200"/>
        <end position="203"/>
    </location>
    <ligand>
        <name>substrate</name>
    </ligand>
</feature>
<dbReference type="SUPFAM" id="SSF53335">
    <property type="entry name" value="S-adenosyl-L-methionine-dependent methyltransferases"/>
    <property type="match status" value="1"/>
</dbReference>
<evidence type="ECO:0000256" key="4">
    <source>
        <dbReference type="ARBA" id="ARBA00048391"/>
    </source>
</evidence>
<dbReference type="InterPro" id="IPR019874">
    <property type="entry name" value="RF_methyltr_PrmC"/>
</dbReference>
<dbReference type="OrthoDB" id="9800643at2"/>
<dbReference type="Pfam" id="PF17827">
    <property type="entry name" value="PrmC_N"/>
    <property type="match status" value="1"/>
</dbReference>
<keyword evidence="1 5" id="KW-0489">Methyltransferase</keyword>
<evidence type="ECO:0000313" key="9">
    <source>
        <dbReference type="Proteomes" id="UP000076577"/>
    </source>
</evidence>
<comment type="caution">
    <text evidence="8">The sequence shown here is derived from an EMBL/GenBank/DDBJ whole genome shotgun (WGS) entry which is preliminary data.</text>
</comment>
<keyword evidence="3 5" id="KW-0949">S-adenosyl-L-methionine</keyword>
<comment type="catalytic activity">
    <reaction evidence="4 5">
        <text>L-glutaminyl-[peptide chain release factor] + S-adenosyl-L-methionine = N(5)-methyl-L-glutaminyl-[peptide chain release factor] + S-adenosyl-L-homocysteine + H(+)</text>
        <dbReference type="Rhea" id="RHEA:42896"/>
        <dbReference type="Rhea" id="RHEA-COMP:10271"/>
        <dbReference type="Rhea" id="RHEA-COMP:10272"/>
        <dbReference type="ChEBI" id="CHEBI:15378"/>
        <dbReference type="ChEBI" id="CHEBI:30011"/>
        <dbReference type="ChEBI" id="CHEBI:57856"/>
        <dbReference type="ChEBI" id="CHEBI:59789"/>
        <dbReference type="ChEBI" id="CHEBI:61891"/>
        <dbReference type="EC" id="2.1.1.297"/>
    </reaction>
</comment>
<feature type="domain" description="Release factor glutamine methyltransferase N-terminal" evidence="7">
    <location>
        <begin position="22"/>
        <end position="85"/>
    </location>
</feature>
<dbReference type="NCBIfam" id="TIGR00536">
    <property type="entry name" value="hemK_fam"/>
    <property type="match status" value="1"/>
</dbReference>
<evidence type="ECO:0000256" key="5">
    <source>
        <dbReference type="HAMAP-Rule" id="MF_02126"/>
    </source>
</evidence>
<comment type="caution">
    <text evidence="5">Lacks conserved residue(s) required for the propagation of feature annotation.</text>
</comment>
<dbReference type="GO" id="GO:0032259">
    <property type="term" value="P:methylation"/>
    <property type="evidence" value="ECO:0007669"/>
    <property type="project" value="UniProtKB-KW"/>
</dbReference>
<evidence type="ECO:0000259" key="6">
    <source>
        <dbReference type="Pfam" id="PF05175"/>
    </source>
</evidence>
<feature type="domain" description="Methyltransferase small" evidence="6">
    <location>
        <begin position="130"/>
        <end position="205"/>
    </location>
</feature>
<evidence type="ECO:0000256" key="2">
    <source>
        <dbReference type="ARBA" id="ARBA00022679"/>
    </source>
</evidence>
<evidence type="ECO:0000313" key="8">
    <source>
        <dbReference type="EMBL" id="KZL16566.1"/>
    </source>
</evidence>
<dbReference type="InterPro" id="IPR029063">
    <property type="entry name" value="SAM-dependent_MTases_sf"/>
</dbReference>
<proteinExistence type="inferred from homology"/>
<comment type="function">
    <text evidence="5">Methylates the class 1 translation termination release factors RF1/PrfA and RF2/PrfB on the glutamine residue of the universally conserved GGQ motif.</text>
</comment>
<sequence>MSSLFELSKLANVQALYINVRGLFRDAQLAEADLDARVLVAEASGYEPKNLALHYDEGVSAQAHAKISKYVEQRLAGKPVGRILGKREFWGLEFSLSAATLEPRPDTETLIEATLAFCQAHGGLDKPWVFADIGTGTGAVAIALLSELPNAVCVAVDVSEEALQTARQNAANNDVLKRFLTVCGSYLDPLARSFDFVVSNPPYIRSAVIEGLSHEVKQHDPMLALDGGVDGLTAYKELIGNAKRVLKTNSALLMEIGFDQANELINLTRELVGLEVRCERDLAGQPRVVVVVFP</sequence>
<feature type="binding site" evidence="5">
    <location>
        <position position="157"/>
    </location>
    <ligand>
        <name>S-adenosyl-L-methionine</name>
        <dbReference type="ChEBI" id="CHEBI:59789"/>
    </ligand>
</feature>
<evidence type="ECO:0000259" key="7">
    <source>
        <dbReference type="Pfam" id="PF17827"/>
    </source>
</evidence>
<feature type="binding site" evidence="5">
    <location>
        <begin position="134"/>
        <end position="138"/>
    </location>
    <ligand>
        <name>S-adenosyl-L-methionine</name>
        <dbReference type="ChEBI" id="CHEBI:59789"/>
    </ligand>
</feature>
<dbReference type="GO" id="GO:0102559">
    <property type="term" value="F:peptide chain release factor N(5)-glutamine methyltransferase activity"/>
    <property type="evidence" value="ECO:0007669"/>
    <property type="project" value="UniProtKB-EC"/>
</dbReference>
<keyword evidence="9" id="KW-1185">Reference proteome</keyword>
<accession>A0A165WIL7</accession>
<dbReference type="STRING" id="989403.SAMN05421798_1026"/>
<dbReference type="Gene3D" id="1.10.8.10">
    <property type="entry name" value="DNA helicase RuvA subunit, C-terminal domain"/>
    <property type="match status" value="1"/>
</dbReference>
<dbReference type="RefSeq" id="WP_068008614.1">
    <property type="nucleotide sequence ID" value="NZ_FOFM01000002.1"/>
</dbReference>
<dbReference type="AlphaFoldDB" id="A0A165WIL7"/>
<dbReference type="InterPro" id="IPR050320">
    <property type="entry name" value="N5-glutamine_MTase"/>
</dbReference>
<dbReference type="InterPro" id="IPR004556">
    <property type="entry name" value="HemK-like"/>
</dbReference>
<protein>
    <recommendedName>
        <fullName evidence="5">Release factor glutamine methyltransferase</fullName>
        <shortName evidence="5">RF MTase</shortName>
        <ecNumber evidence="5">2.1.1.297</ecNumber>
    </recommendedName>
    <alternativeName>
        <fullName evidence="5">N5-glutamine methyltransferase PrmC</fullName>
    </alternativeName>
    <alternativeName>
        <fullName evidence="5">Protein-(glutamine-N5) MTase PrmC</fullName>
    </alternativeName>
    <alternativeName>
        <fullName evidence="5">Protein-glutamine N-methyltransferase PrmC</fullName>
    </alternativeName>
</protein>
<dbReference type="Pfam" id="PF05175">
    <property type="entry name" value="MTS"/>
    <property type="match status" value="1"/>
</dbReference>
<comment type="similarity">
    <text evidence="5">Belongs to the protein N5-glutamine methyltransferase family. PrmC subfamily.</text>
</comment>
<reference evidence="8 9" key="1">
    <citation type="journal article" date="2016" name="Front. Microbiol.">
        <title>Comparative Genomic Analysis Reveals a Diverse Repertoire of Genes Involved in Prokaryote-Eukaryote Interactions within the Pseudovibrio Genus.</title>
        <authorList>
            <person name="Romano S."/>
            <person name="Fernandez-Guerra A."/>
            <person name="Reen F.J."/>
            <person name="Glockner F.O."/>
            <person name="Crowley S.P."/>
            <person name="O'Sullivan O."/>
            <person name="Cotter P.D."/>
            <person name="Adams C."/>
            <person name="Dobson A.D."/>
            <person name="O'Gara F."/>
        </authorList>
    </citation>
    <scope>NUCLEOTIDE SEQUENCE [LARGE SCALE GENOMIC DNA]</scope>
    <source>
        <strain evidence="8 9">Ad2</strain>
    </source>
</reference>